<dbReference type="CDD" id="cd00093">
    <property type="entry name" value="HTH_XRE"/>
    <property type="match status" value="1"/>
</dbReference>
<protein>
    <submittedName>
        <fullName evidence="2">Helix-turn-helix transcriptional regulator</fullName>
    </submittedName>
</protein>
<dbReference type="Proteomes" id="UP000647183">
    <property type="component" value="Unassembled WGS sequence"/>
</dbReference>
<feature type="domain" description="HTH cro/C1-type" evidence="1">
    <location>
        <begin position="17"/>
        <end position="71"/>
    </location>
</feature>
<dbReference type="Pfam" id="PF01381">
    <property type="entry name" value="HTH_3"/>
    <property type="match status" value="1"/>
</dbReference>
<dbReference type="SMART" id="SM00530">
    <property type="entry name" value="HTH_XRE"/>
    <property type="match status" value="1"/>
</dbReference>
<dbReference type="RefSeq" id="WP_191728245.1">
    <property type="nucleotide sequence ID" value="NZ_JACSQJ010000001.1"/>
</dbReference>
<dbReference type="SUPFAM" id="SSF47413">
    <property type="entry name" value="lambda repressor-like DNA-binding domains"/>
    <property type="match status" value="1"/>
</dbReference>
<gene>
    <name evidence="2" type="ORF">H9645_03095</name>
</gene>
<dbReference type="Gene3D" id="1.10.260.40">
    <property type="entry name" value="lambda repressor-like DNA-binding domains"/>
    <property type="match status" value="1"/>
</dbReference>
<comment type="caution">
    <text evidence="2">The sequence shown here is derived from an EMBL/GenBank/DDBJ whole genome shotgun (WGS) entry which is preliminary data.</text>
</comment>
<reference evidence="2 3" key="1">
    <citation type="submission" date="2020-08" db="EMBL/GenBank/DDBJ databases">
        <title>A Genomic Blueprint of the Chicken Gut Microbiome.</title>
        <authorList>
            <person name="Gilroy R."/>
            <person name="Ravi A."/>
            <person name="Getino M."/>
            <person name="Pursley I."/>
            <person name="Horton D.L."/>
            <person name="Alikhan N.-F."/>
            <person name="Baker D."/>
            <person name="Gharbi K."/>
            <person name="Hall N."/>
            <person name="Watson M."/>
            <person name="Adriaenssens E.M."/>
            <person name="Foster-Nyarko E."/>
            <person name="Jarju S."/>
            <person name="Secka A."/>
            <person name="Antonio M."/>
            <person name="Oren A."/>
            <person name="Chaudhuri R."/>
            <person name="La Ragione R.M."/>
            <person name="Hildebrand F."/>
            <person name="Pallen M.J."/>
        </authorList>
    </citation>
    <scope>NUCLEOTIDE SEQUENCE [LARGE SCALE GENOMIC DNA]</scope>
    <source>
        <strain evidence="2 3">Sa2BVA3</strain>
    </source>
</reference>
<evidence type="ECO:0000313" key="2">
    <source>
        <dbReference type="EMBL" id="MBD7987013.1"/>
    </source>
</evidence>
<dbReference type="PROSITE" id="PS50943">
    <property type="entry name" value="HTH_CROC1"/>
    <property type="match status" value="1"/>
</dbReference>
<evidence type="ECO:0000313" key="3">
    <source>
        <dbReference type="Proteomes" id="UP000647183"/>
    </source>
</evidence>
<keyword evidence="3" id="KW-1185">Reference proteome</keyword>
<dbReference type="EMBL" id="JACSQJ010000001">
    <property type="protein sequence ID" value="MBD7987013.1"/>
    <property type="molecule type" value="Genomic_DNA"/>
</dbReference>
<evidence type="ECO:0000259" key="1">
    <source>
        <dbReference type="PROSITE" id="PS50943"/>
    </source>
</evidence>
<name>A0ABR8UGY2_9GAMM</name>
<dbReference type="InterPro" id="IPR001387">
    <property type="entry name" value="Cro/C1-type_HTH"/>
</dbReference>
<proteinExistence type="predicted"/>
<organism evidence="2 3">
    <name type="scientific">Luteimonas colneyensis</name>
    <dbReference type="NCBI Taxonomy" id="2762230"/>
    <lineage>
        <taxon>Bacteria</taxon>
        <taxon>Pseudomonadati</taxon>
        <taxon>Pseudomonadota</taxon>
        <taxon>Gammaproteobacteria</taxon>
        <taxon>Lysobacterales</taxon>
        <taxon>Lysobacteraceae</taxon>
        <taxon>Luteimonas</taxon>
    </lineage>
</organism>
<sequence length="81" mass="8919">MRSGVKAAGYALLRKELISARESRGLTQVELARALGRTQSFVSKYELGERRLDVLDYVLVCRHLRVDGGALLKVLEGSDAS</sequence>
<accession>A0ABR8UGY2</accession>
<dbReference type="InterPro" id="IPR010982">
    <property type="entry name" value="Lambda_DNA-bd_dom_sf"/>
</dbReference>